<organism evidence="1 2">
    <name type="scientific">Lasiodiplodia mahajangana</name>
    <dbReference type="NCBI Taxonomy" id="1108764"/>
    <lineage>
        <taxon>Eukaryota</taxon>
        <taxon>Fungi</taxon>
        <taxon>Dikarya</taxon>
        <taxon>Ascomycota</taxon>
        <taxon>Pezizomycotina</taxon>
        <taxon>Dothideomycetes</taxon>
        <taxon>Dothideomycetes incertae sedis</taxon>
        <taxon>Botryosphaeriales</taxon>
        <taxon>Botryosphaeriaceae</taxon>
        <taxon>Lasiodiplodia</taxon>
    </lineage>
</organism>
<gene>
    <name evidence="1" type="ORF">O1611_g2948</name>
</gene>
<sequence>MHHPLGRHGARIQVARVWCPLCVYLLTGTPTSWTSRTRTYLSTALATFGRDPIDLGDFLIRVSLSSNSHSGVAALKSLLAFSSAHRNGVQPQAGALKVSALNALAAAAGRVDLTTIEAAQHVAAGMLLYSFEVQQPCCTSNQWTWYLWGANKVIDAALYNKIQDDDIAKLLDWVHYNNIMARFALRHWDGSSLKSSGEPPNTHVEISHAATPIAILELLSDICDSVYVNSASIVEPDDYKSYLKVLDWRIQNIQVTDSMTELYKLSSLIYLDRISGPLLNQYARTQMYIDKAFEILSQLDSCERQFPVFILGCEARTDIQRAIILDLISKTESKAASRSFTPVDIILQAIWAQDDLQDGDLDYSSTGARDEGERDQ</sequence>
<evidence type="ECO:0000313" key="2">
    <source>
        <dbReference type="Proteomes" id="UP001153332"/>
    </source>
</evidence>
<dbReference type="EMBL" id="JAPUUL010000445">
    <property type="protein sequence ID" value="KAJ8130685.1"/>
    <property type="molecule type" value="Genomic_DNA"/>
</dbReference>
<dbReference type="Proteomes" id="UP001153332">
    <property type="component" value="Unassembled WGS sequence"/>
</dbReference>
<keyword evidence="2" id="KW-1185">Reference proteome</keyword>
<accession>A0ACC2JT45</accession>
<proteinExistence type="predicted"/>
<evidence type="ECO:0000313" key="1">
    <source>
        <dbReference type="EMBL" id="KAJ8130685.1"/>
    </source>
</evidence>
<reference evidence="1" key="1">
    <citation type="submission" date="2022-12" db="EMBL/GenBank/DDBJ databases">
        <title>Genome Sequence of Lasiodiplodia mahajangana.</title>
        <authorList>
            <person name="Buettner E."/>
        </authorList>
    </citation>
    <scope>NUCLEOTIDE SEQUENCE</scope>
    <source>
        <strain evidence="1">VT137</strain>
    </source>
</reference>
<name>A0ACC2JT45_9PEZI</name>
<comment type="caution">
    <text evidence="1">The sequence shown here is derived from an EMBL/GenBank/DDBJ whole genome shotgun (WGS) entry which is preliminary data.</text>
</comment>
<protein>
    <submittedName>
        <fullName evidence="1">Uncharacterized protein</fullName>
    </submittedName>
</protein>